<dbReference type="AlphaFoldDB" id="A0ABD5UBF9"/>
<name>A0ABD5UBF9_9EURY</name>
<gene>
    <name evidence="1" type="ORF">ACFQHK_03300</name>
</gene>
<sequence length="79" mass="8884">MRRHEASFEIDSKTDSYAASRILERVYDTVREESRSVRAGTDDASALLDEFGTLRDAAATPATGKLTITYERYDDEFDG</sequence>
<protein>
    <recommendedName>
        <fullName evidence="3">Halobacterial output domain-containing protein</fullName>
    </recommendedName>
</protein>
<evidence type="ECO:0000313" key="2">
    <source>
        <dbReference type="Proteomes" id="UP001596406"/>
    </source>
</evidence>
<evidence type="ECO:0000313" key="1">
    <source>
        <dbReference type="EMBL" id="MFC6835531.1"/>
    </source>
</evidence>
<dbReference type="EMBL" id="JBHSXM010000001">
    <property type="protein sequence ID" value="MFC6835531.1"/>
    <property type="molecule type" value="Genomic_DNA"/>
</dbReference>
<dbReference type="RefSeq" id="WP_304447230.1">
    <property type="nucleotide sequence ID" value="NZ_JARRAH010000001.1"/>
</dbReference>
<comment type="caution">
    <text evidence="1">The sequence shown here is derived from an EMBL/GenBank/DDBJ whole genome shotgun (WGS) entry which is preliminary data.</text>
</comment>
<keyword evidence="2" id="KW-1185">Reference proteome</keyword>
<evidence type="ECO:0008006" key="3">
    <source>
        <dbReference type="Google" id="ProtNLM"/>
    </source>
</evidence>
<dbReference type="Proteomes" id="UP001596406">
    <property type="component" value="Unassembled WGS sequence"/>
</dbReference>
<reference evidence="1 2" key="1">
    <citation type="journal article" date="2019" name="Int. J. Syst. Evol. Microbiol.">
        <title>The Global Catalogue of Microorganisms (GCM) 10K type strain sequencing project: providing services to taxonomists for standard genome sequencing and annotation.</title>
        <authorList>
            <consortium name="The Broad Institute Genomics Platform"/>
            <consortium name="The Broad Institute Genome Sequencing Center for Infectious Disease"/>
            <person name="Wu L."/>
            <person name="Ma J."/>
        </authorList>
    </citation>
    <scope>NUCLEOTIDE SEQUENCE [LARGE SCALE GENOMIC DNA]</scope>
    <source>
        <strain evidence="1 2">PSRA2</strain>
    </source>
</reference>
<organism evidence="1 2">
    <name type="scientific">Halomarina ordinaria</name>
    <dbReference type="NCBI Taxonomy" id="3033939"/>
    <lineage>
        <taxon>Archaea</taxon>
        <taxon>Methanobacteriati</taxon>
        <taxon>Methanobacteriota</taxon>
        <taxon>Stenosarchaea group</taxon>
        <taxon>Halobacteria</taxon>
        <taxon>Halobacteriales</taxon>
        <taxon>Natronomonadaceae</taxon>
        <taxon>Halomarina</taxon>
    </lineage>
</organism>
<accession>A0ABD5UBF9</accession>
<proteinExistence type="predicted"/>